<evidence type="ECO:0000313" key="3">
    <source>
        <dbReference type="EMBL" id="AYJ01405.1"/>
    </source>
</evidence>
<keyword evidence="1" id="KW-1133">Transmembrane helix</keyword>
<dbReference type="KEGG" id="pzi:CWO85_02740"/>
<accession>A0A660HN09</accession>
<proteinExistence type="predicted"/>
<evidence type="ECO:0000256" key="1">
    <source>
        <dbReference type="SAM" id="Phobius"/>
    </source>
</evidence>
<dbReference type="OrthoDB" id="9901961at2"/>
<feature type="transmembrane region" description="Helical" evidence="1">
    <location>
        <begin position="12"/>
        <end position="30"/>
    </location>
</feature>
<keyword evidence="1" id="KW-0812">Transmembrane</keyword>
<dbReference type="InterPro" id="IPR021970">
    <property type="entry name" value="SVM_signal"/>
</dbReference>
<dbReference type="RefSeq" id="WP_121464118.1">
    <property type="nucleotide sequence ID" value="NZ_CP025121.1"/>
</dbReference>
<dbReference type="EMBL" id="CP025121">
    <property type="protein sequence ID" value="AYJ01405.1"/>
    <property type="molecule type" value="Genomic_DNA"/>
</dbReference>
<evidence type="ECO:0000313" key="4">
    <source>
        <dbReference type="Proteomes" id="UP000272462"/>
    </source>
</evidence>
<keyword evidence="4" id="KW-1185">Reference proteome</keyword>
<keyword evidence="1" id="KW-0472">Membrane</keyword>
<sequence>MIIKSKKQFKILNIILFICLYLLFLITTNHKIMAMKNNDNILNELIELNKKLNESLEEQSQIIAKVVNPEFHDEIMTEAFDNKVRLNSNSIDELRTRIHVLSERRIIDERMNNFINIRNNLIIQIITSEGDNFAENIKELIKINRQVSCVNQKEARLKHFIETYKINH</sequence>
<reference evidence="3 4" key="1">
    <citation type="journal article" date="2018" name="BMC Genomics">
        <title>Comparative genome analysis of jujube witches'-broom Phytoplasma, an obligate pathogen that causes jujube witches'-broom disease.</title>
        <authorList>
            <person name="Wang J."/>
            <person name="Song L."/>
            <person name="Jiao Q."/>
            <person name="Yang S."/>
            <person name="Gao R."/>
            <person name="Lu X."/>
            <person name="Zhou G."/>
        </authorList>
    </citation>
    <scope>NUCLEOTIDE SEQUENCE [LARGE SCALE GENOMIC DNA]</scope>
    <source>
        <strain evidence="3">Jwb-nky</strain>
    </source>
</reference>
<gene>
    <name evidence="3" type="ORF">CWO85_02740</name>
</gene>
<dbReference type="SMR" id="A0A660HN09"/>
<feature type="domain" description="Sequence-variable mosaic (SVM) signal sequence" evidence="2">
    <location>
        <begin position="4"/>
        <end position="35"/>
    </location>
</feature>
<dbReference type="Pfam" id="PF12113">
    <property type="entry name" value="SVM_signal"/>
    <property type="match status" value="1"/>
</dbReference>
<organism evidence="3 4">
    <name type="scientific">Ziziphus jujuba witches'-broom phytoplasma</name>
    <dbReference type="NCBI Taxonomy" id="135727"/>
    <lineage>
        <taxon>Bacteria</taxon>
        <taxon>Bacillati</taxon>
        <taxon>Mycoplasmatota</taxon>
        <taxon>Mollicutes</taxon>
        <taxon>Acholeplasmatales</taxon>
        <taxon>Acholeplasmataceae</taxon>
        <taxon>Candidatus Phytoplasma</taxon>
        <taxon>16SrV (Elm yellows group)</taxon>
    </lineage>
</organism>
<dbReference type="Proteomes" id="UP000272462">
    <property type="component" value="Chromosome"/>
</dbReference>
<name>A0A660HN09_ZIZJU</name>
<dbReference type="AlphaFoldDB" id="A0A660HN09"/>
<evidence type="ECO:0000259" key="2">
    <source>
        <dbReference type="Pfam" id="PF12113"/>
    </source>
</evidence>
<protein>
    <recommendedName>
        <fullName evidence="2">Sequence-variable mosaic (SVM) signal sequence domain-containing protein</fullName>
    </recommendedName>
</protein>